<sequence>MSSHWVCVHGHFYQPSRENPWLDAVPLQDSAAPYHDWNERVTAECYARNAAARILDDTDRIVRIVNSYTRISFDIGPTLFRWLARHAPDVYAAILEGDRVSRQAHSGHGNAIAQAYNHVIMPLSSPRDQVTQVVWGIKDFERRFRRFPEGMWLPETAVDLATLEVLAAQRIAFTVLAPHQAWRMRGGPETPWLYISDGKFDTTVPYRCRLPSGRSMVLFFYDAAVSRGVAFEGLLNDGGAFAQRLAAPVPDGGRRVRAVATDGESYGHHHRFGEMALAFALQQLADGDTVRLTNFGAYLAMHPPTADIEIRERTSWSCPHGVERWRADCGCNTGRGGHQRWRAPLRDAITWLKQELDRLYEQHAAGLFIDPWVARDESVDLIDPEPGQTDAFVARHAPQALAADQRRAARRLLELQRQGMLMQSSDGWFFDDISGPETVQILSHAARAIDLARPWEDGLEAPFVDRLRAAPGNTPDAPDGAAVYEHLVRPQVVPVPRLVAMHAMTSLVEQPSRVVAPALVIRQLEADRSDAGGHRLLVGRMHVASSLTGEDDEAAYAVLHFGGHEVHCAVQLGFPADRFRPLRTTLMERFGRDILSEVMRTIDGALGPAYFTLRDLLLEDRRRVLETLTAQRLQALDETYRRVYQENRGLMDYLRDAQAPLPPEMVMAAVVVLTRDLETELNAPPEAPLSPRTVTLVEELRSWGREVRADRFEPLLRRRLEAVLGSALPAADRLRRAGELLDLAGAMGLKLDLWETQNRFYRLARSTRIADDLDQLRAIGARLQFNADRLTSEGAPGHV</sequence>
<name>A0A537LMC1_9BACT</name>
<gene>
    <name evidence="5" type="ORF">E6G99_03140</name>
</gene>
<dbReference type="InterPro" id="IPR027291">
    <property type="entry name" value="Glyco_hydro_38_N_sf"/>
</dbReference>
<reference evidence="5 6" key="1">
    <citation type="journal article" date="2019" name="Nat. Microbiol.">
        <title>Mediterranean grassland soil C-N compound turnover is dependent on rainfall and depth, and is mediated by genomically divergent microorganisms.</title>
        <authorList>
            <person name="Diamond S."/>
            <person name="Andeer P.F."/>
            <person name="Li Z."/>
            <person name="Crits-Christoph A."/>
            <person name="Burstein D."/>
            <person name="Anantharaman K."/>
            <person name="Lane K.R."/>
            <person name="Thomas B.C."/>
            <person name="Pan C."/>
            <person name="Northen T.R."/>
            <person name="Banfield J.F."/>
        </authorList>
    </citation>
    <scope>NUCLEOTIDE SEQUENCE [LARGE SCALE GENOMIC DNA]</scope>
    <source>
        <strain evidence="5">NP_2</strain>
    </source>
</reference>
<dbReference type="Proteomes" id="UP000318661">
    <property type="component" value="Unassembled WGS sequence"/>
</dbReference>
<evidence type="ECO:0000256" key="2">
    <source>
        <dbReference type="ARBA" id="ARBA00023277"/>
    </source>
</evidence>
<dbReference type="Pfam" id="PF03065">
    <property type="entry name" value="Glyco_hydro_57"/>
    <property type="match status" value="1"/>
</dbReference>
<organism evidence="5 6">
    <name type="scientific">Candidatus Segetimicrobium genomatis</name>
    <dbReference type="NCBI Taxonomy" id="2569760"/>
    <lineage>
        <taxon>Bacteria</taxon>
        <taxon>Bacillati</taxon>
        <taxon>Candidatus Sysuimicrobiota</taxon>
        <taxon>Candidatus Sysuimicrobiia</taxon>
        <taxon>Candidatus Sysuimicrobiales</taxon>
        <taxon>Candidatus Segetimicrobiaceae</taxon>
        <taxon>Candidatus Segetimicrobium</taxon>
    </lineage>
</organism>
<evidence type="ECO:0000259" key="4">
    <source>
        <dbReference type="Pfam" id="PF03065"/>
    </source>
</evidence>
<dbReference type="SUPFAM" id="SSF88713">
    <property type="entry name" value="Glycoside hydrolase/deacetylase"/>
    <property type="match status" value="1"/>
</dbReference>
<dbReference type="AlphaFoldDB" id="A0A537LMC1"/>
<evidence type="ECO:0000256" key="1">
    <source>
        <dbReference type="ARBA" id="ARBA00006821"/>
    </source>
</evidence>
<dbReference type="GO" id="GO:0003824">
    <property type="term" value="F:catalytic activity"/>
    <property type="evidence" value="ECO:0007669"/>
    <property type="project" value="InterPro"/>
</dbReference>
<dbReference type="PANTHER" id="PTHR36306:SF3">
    <property type="entry name" value="GLYCOSIDE HYDROLASE FAMILY 57"/>
    <property type="match status" value="1"/>
</dbReference>
<comment type="similarity">
    <text evidence="1 3">Belongs to the glycosyl hydrolase 57 family.</text>
</comment>
<protein>
    <submittedName>
        <fullName evidence="5">DUF3536 domain-containing protein</fullName>
    </submittedName>
</protein>
<dbReference type="InterPro" id="IPR021923">
    <property type="entry name" value="DUF3536"/>
</dbReference>
<keyword evidence="2 3" id="KW-0119">Carbohydrate metabolism</keyword>
<comment type="caution">
    <text evidence="5">The sequence shown here is derived from an EMBL/GenBank/DDBJ whole genome shotgun (WGS) entry which is preliminary data.</text>
</comment>
<evidence type="ECO:0000256" key="3">
    <source>
        <dbReference type="RuleBase" id="RU361196"/>
    </source>
</evidence>
<dbReference type="CDD" id="cd10797">
    <property type="entry name" value="GH57N_APU_like_1"/>
    <property type="match status" value="1"/>
</dbReference>
<dbReference type="Pfam" id="PF12055">
    <property type="entry name" value="DUF3536"/>
    <property type="match status" value="1"/>
</dbReference>
<evidence type="ECO:0000313" key="6">
    <source>
        <dbReference type="Proteomes" id="UP000318661"/>
    </source>
</evidence>
<dbReference type="GO" id="GO:0005975">
    <property type="term" value="P:carbohydrate metabolic process"/>
    <property type="evidence" value="ECO:0007669"/>
    <property type="project" value="InterPro"/>
</dbReference>
<evidence type="ECO:0000313" key="5">
    <source>
        <dbReference type="EMBL" id="TMJ09153.1"/>
    </source>
</evidence>
<dbReference type="Gene3D" id="3.20.110.10">
    <property type="entry name" value="Glycoside hydrolase 38, N terminal domain"/>
    <property type="match status" value="2"/>
</dbReference>
<dbReference type="EMBL" id="VBAJ01000067">
    <property type="protein sequence ID" value="TMJ09153.1"/>
    <property type="molecule type" value="Genomic_DNA"/>
</dbReference>
<dbReference type="InterPro" id="IPR004300">
    <property type="entry name" value="Glyco_hydro_57_N"/>
</dbReference>
<proteinExistence type="inferred from homology"/>
<dbReference type="InterPro" id="IPR011330">
    <property type="entry name" value="Glyco_hydro/deAcase_b/a-brl"/>
</dbReference>
<accession>A0A537LMC1</accession>
<feature type="domain" description="Glycoside hydrolase family 57 N-terminal" evidence="4">
    <location>
        <begin position="73"/>
        <end position="294"/>
    </location>
</feature>
<dbReference type="InterPro" id="IPR052046">
    <property type="entry name" value="GH57_Enzymes"/>
</dbReference>
<dbReference type="PANTHER" id="PTHR36306">
    <property type="entry name" value="ALPHA-AMYLASE-RELATED-RELATED"/>
    <property type="match status" value="1"/>
</dbReference>